<keyword evidence="2" id="KW-1185">Reference proteome</keyword>
<evidence type="ECO:0000313" key="1">
    <source>
        <dbReference type="EMBL" id="CAI9744386.1"/>
    </source>
</evidence>
<protein>
    <submittedName>
        <fullName evidence="1">Uncharacterized protein</fullName>
    </submittedName>
</protein>
<proteinExistence type="predicted"/>
<gene>
    <name evidence="1" type="ORF">OCTVUL_1B025539</name>
</gene>
<accession>A0AA36C366</accession>
<sequence>MSPYLYEGLRRTPPRAKEKKMKKKAKPPKKPNYRYKWWWSCDVGGDVGIYSKCDDDCDNEGVAVGGCGGGRCCGCC</sequence>
<dbReference type="AlphaFoldDB" id="A0AA36C366"/>
<name>A0AA36C366_OCTVU</name>
<organism evidence="1 2">
    <name type="scientific">Octopus vulgaris</name>
    <name type="common">Common octopus</name>
    <dbReference type="NCBI Taxonomy" id="6645"/>
    <lineage>
        <taxon>Eukaryota</taxon>
        <taxon>Metazoa</taxon>
        <taxon>Spiralia</taxon>
        <taxon>Lophotrochozoa</taxon>
        <taxon>Mollusca</taxon>
        <taxon>Cephalopoda</taxon>
        <taxon>Coleoidea</taxon>
        <taxon>Octopodiformes</taxon>
        <taxon>Octopoda</taxon>
        <taxon>Incirrata</taxon>
        <taxon>Octopodidae</taxon>
        <taxon>Octopus</taxon>
    </lineage>
</organism>
<dbReference type="EMBL" id="OX597843">
    <property type="protein sequence ID" value="CAI9744386.1"/>
    <property type="molecule type" value="Genomic_DNA"/>
</dbReference>
<dbReference type="Proteomes" id="UP001162480">
    <property type="component" value="Chromosome 30"/>
</dbReference>
<reference evidence="1" key="1">
    <citation type="submission" date="2023-08" db="EMBL/GenBank/DDBJ databases">
        <authorList>
            <person name="Alioto T."/>
            <person name="Alioto T."/>
            <person name="Gomez Garrido J."/>
        </authorList>
    </citation>
    <scope>NUCLEOTIDE SEQUENCE</scope>
</reference>
<evidence type="ECO:0000313" key="2">
    <source>
        <dbReference type="Proteomes" id="UP001162480"/>
    </source>
</evidence>